<proteinExistence type="predicted"/>
<evidence type="ECO:0000313" key="3">
    <source>
        <dbReference type="EMBL" id="KAK0743701.1"/>
    </source>
</evidence>
<name>A0AA40K2P0_9PEZI</name>
<feature type="region of interest" description="Disordered" evidence="2">
    <location>
        <begin position="1"/>
        <end position="49"/>
    </location>
</feature>
<accession>A0AA40K2P0</accession>
<organism evidence="3 4">
    <name type="scientific">Schizothecium vesticola</name>
    <dbReference type="NCBI Taxonomy" id="314040"/>
    <lineage>
        <taxon>Eukaryota</taxon>
        <taxon>Fungi</taxon>
        <taxon>Dikarya</taxon>
        <taxon>Ascomycota</taxon>
        <taxon>Pezizomycotina</taxon>
        <taxon>Sordariomycetes</taxon>
        <taxon>Sordariomycetidae</taxon>
        <taxon>Sordariales</taxon>
        <taxon>Schizotheciaceae</taxon>
        <taxon>Schizothecium</taxon>
    </lineage>
</organism>
<sequence>MSLKSNEEPTPMSKRGSTSTATQPERSQLPKDSEADDDTEDNDPDLSEEDLADAAKLTIYSHTENSKVYFQYLVTSDNLTGMPSKAELLAIRFFEGVEKSEQTLLGALVNHFDAMDDMRKRIHALETSARPQELGHLTKKLTVVEIAIQDFRVSVKEALDRRLSKDVLNKVTAKYDKDFDDLLKRSNTDRDTAKELADNLDDALAKHAKDVNDLAEKQAQDLKNLENRFQASLRDRQAVALPRGTPPAGRGTITGQARKRPLTDASDADNRLGSAVPMFDAHDLFLDADFLDNAYCGDENQAKKRRVDAAVGKLDFSDIL</sequence>
<feature type="compositionally biased region" description="Acidic residues" evidence="2">
    <location>
        <begin position="34"/>
        <end position="49"/>
    </location>
</feature>
<reference evidence="3" key="1">
    <citation type="submission" date="2023-06" db="EMBL/GenBank/DDBJ databases">
        <title>Genome-scale phylogeny and comparative genomics of the fungal order Sordariales.</title>
        <authorList>
            <consortium name="Lawrence Berkeley National Laboratory"/>
            <person name="Hensen N."/>
            <person name="Bonometti L."/>
            <person name="Westerberg I."/>
            <person name="Brannstrom I.O."/>
            <person name="Guillou S."/>
            <person name="Cros-Aarteil S."/>
            <person name="Calhoun S."/>
            <person name="Haridas S."/>
            <person name="Kuo A."/>
            <person name="Mondo S."/>
            <person name="Pangilinan J."/>
            <person name="Riley R."/>
            <person name="LaButti K."/>
            <person name="Andreopoulos B."/>
            <person name="Lipzen A."/>
            <person name="Chen C."/>
            <person name="Yanf M."/>
            <person name="Daum C."/>
            <person name="Ng V."/>
            <person name="Clum A."/>
            <person name="Steindorff A."/>
            <person name="Ohm R."/>
            <person name="Martin F."/>
            <person name="Silar P."/>
            <person name="Natvig D."/>
            <person name="Lalanne C."/>
            <person name="Gautier V."/>
            <person name="Ament-velasquez S.L."/>
            <person name="Kruys A."/>
            <person name="Hutchinson M.I."/>
            <person name="Powell A.J."/>
            <person name="Barry K."/>
            <person name="Miller A.N."/>
            <person name="Grigoriev I.V."/>
            <person name="Debuchy R."/>
            <person name="Gladieux P."/>
            <person name="Thoren M.H."/>
            <person name="Johannesson H."/>
        </authorList>
    </citation>
    <scope>NUCLEOTIDE SEQUENCE</scope>
    <source>
        <strain evidence="3">SMH3187-1</strain>
    </source>
</reference>
<feature type="compositionally biased region" description="Polar residues" evidence="2">
    <location>
        <begin position="15"/>
        <end position="26"/>
    </location>
</feature>
<feature type="region of interest" description="Disordered" evidence="2">
    <location>
        <begin position="241"/>
        <end position="269"/>
    </location>
</feature>
<dbReference type="EMBL" id="JAUKUD010000005">
    <property type="protein sequence ID" value="KAK0743701.1"/>
    <property type="molecule type" value="Genomic_DNA"/>
</dbReference>
<protein>
    <submittedName>
        <fullName evidence="3">Uncharacterized protein</fullName>
    </submittedName>
</protein>
<comment type="caution">
    <text evidence="3">The sequence shown here is derived from an EMBL/GenBank/DDBJ whole genome shotgun (WGS) entry which is preliminary data.</text>
</comment>
<dbReference type="Proteomes" id="UP001172155">
    <property type="component" value="Unassembled WGS sequence"/>
</dbReference>
<evidence type="ECO:0000256" key="1">
    <source>
        <dbReference type="SAM" id="Coils"/>
    </source>
</evidence>
<gene>
    <name evidence="3" type="ORF">B0T18DRAFT_392432</name>
</gene>
<feature type="coiled-coil region" evidence="1">
    <location>
        <begin position="197"/>
        <end position="235"/>
    </location>
</feature>
<dbReference type="AlphaFoldDB" id="A0AA40K2P0"/>
<evidence type="ECO:0000313" key="4">
    <source>
        <dbReference type="Proteomes" id="UP001172155"/>
    </source>
</evidence>
<evidence type="ECO:0000256" key="2">
    <source>
        <dbReference type="SAM" id="MobiDB-lite"/>
    </source>
</evidence>
<keyword evidence="4" id="KW-1185">Reference proteome</keyword>
<keyword evidence="1" id="KW-0175">Coiled coil</keyword>